<keyword evidence="4 6" id="KW-1133">Transmembrane helix</keyword>
<evidence type="ECO:0000256" key="2">
    <source>
        <dbReference type="ARBA" id="ARBA00022475"/>
    </source>
</evidence>
<dbReference type="Proteomes" id="UP000186323">
    <property type="component" value="Chromosome I"/>
</dbReference>
<name>A0A1K1LKX4_9BACT</name>
<protein>
    <submittedName>
        <fullName evidence="7">Hydrogenase-4 component E</fullName>
    </submittedName>
</protein>
<reference evidence="8" key="1">
    <citation type="submission" date="2016-10" db="EMBL/GenBank/DDBJ databases">
        <authorList>
            <person name="Wegmann U."/>
        </authorList>
    </citation>
    <scope>NUCLEOTIDE SEQUENCE [LARGE SCALE GENOMIC DNA]</scope>
</reference>
<accession>A0A1K1LKX4</accession>
<feature type="transmembrane region" description="Helical" evidence="6">
    <location>
        <begin position="146"/>
        <end position="166"/>
    </location>
</feature>
<gene>
    <name evidence="7" type="ORF">DESPIGER_2320</name>
</gene>
<dbReference type="GO" id="GO:0005886">
    <property type="term" value="C:plasma membrane"/>
    <property type="evidence" value="ECO:0007669"/>
    <property type="project" value="UniProtKB-SubCell"/>
</dbReference>
<feature type="transmembrane region" description="Helical" evidence="6">
    <location>
        <begin position="172"/>
        <end position="190"/>
    </location>
</feature>
<evidence type="ECO:0000256" key="1">
    <source>
        <dbReference type="ARBA" id="ARBA00004651"/>
    </source>
</evidence>
<dbReference type="AlphaFoldDB" id="A0A1K1LKX4"/>
<evidence type="ECO:0000313" key="7">
    <source>
        <dbReference type="EMBL" id="SFV74142.1"/>
    </source>
</evidence>
<feature type="transmembrane region" description="Helical" evidence="6">
    <location>
        <begin position="36"/>
        <end position="63"/>
    </location>
</feature>
<dbReference type="InterPro" id="IPR038730">
    <property type="entry name" value="HyfE-like"/>
</dbReference>
<dbReference type="PANTHER" id="PTHR38601">
    <property type="entry name" value="HYDROGENASE-4 COMPONENT E"/>
    <property type="match status" value="1"/>
</dbReference>
<sequence>MSALFQFFLFLLTLNNLALLGMGRLRTLINLVTAQGILLGGLLLMHDHALLAVAVLLIKGGLLPWLLHRTRRQIGADPHIKPRLGFGLAVLTGLACLVFSLWLEGRLPMTPGLFPPLLLPAGLTTLFCGLLLVVGRATALSQVMGYLVAENGIFLLGIPLMTAGAVWFELTLLLDIFVAVFVMGIAINHISHTFESIDVGFHDLRD</sequence>
<dbReference type="RefSeq" id="WP_006008036.1">
    <property type="nucleotide sequence ID" value="NZ_CABKOD010000039.1"/>
</dbReference>
<dbReference type="OrthoDB" id="5298295at2"/>
<organism evidence="7 8">
    <name type="scientific">Desulfovibrio piger</name>
    <dbReference type="NCBI Taxonomy" id="901"/>
    <lineage>
        <taxon>Bacteria</taxon>
        <taxon>Pseudomonadati</taxon>
        <taxon>Thermodesulfobacteriota</taxon>
        <taxon>Desulfovibrionia</taxon>
        <taxon>Desulfovibrionales</taxon>
        <taxon>Desulfovibrionaceae</taxon>
        <taxon>Desulfovibrio</taxon>
    </lineage>
</organism>
<evidence type="ECO:0000256" key="3">
    <source>
        <dbReference type="ARBA" id="ARBA00022692"/>
    </source>
</evidence>
<evidence type="ECO:0000256" key="6">
    <source>
        <dbReference type="SAM" id="Phobius"/>
    </source>
</evidence>
<keyword evidence="5 6" id="KW-0472">Membrane</keyword>
<keyword evidence="2" id="KW-1003">Cell membrane</keyword>
<dbReference type="KEGG" id="dpg:DESPIGER_2320"/>
<dbReference type="EMBL" id="LT630450">
    <property type="protein sequence ID" value="SFV74142.1"/>
    <property type="molecule type" value="Genomic_DNA"/>
</dbReference>
<proteinExistence type="predicted"/>
<evidence type="ECO:0000256" key="4">
    <source>
        <dbReference type="ARBA" id="ARBA00022989"/>
    </source>
</evidence>
<comment type="subcellular location">
    <subcellularLocation>
        <location evidence="1">Cell membrane</location>
        <topology evidence="1">Multi-pass membrane protein</topology>
    </subcellularLocation>
</comment>
<dbReference type="PANTHER" id="PTHR38601:SF1">
    <property type="entry name" value="HYDROGENASE-4 COMPONENT E"/>
    <property type="match status" value="1"/>
</dbReference>
<keyword evidence="8" id="KW-1185">Reference proteome</keyword>
<keyword evidence="3 6" id="KW-0812">Transmembrane</keyword>
<feature type="transmembrane region" description="Helical" evidence="6">
    <location>
        <begin position="84"/>
        <end position="102"/>
    </location>
</feature>
<evidence type="ECO:0000313" key="8">
    <source>
        <dbReference type="Proteomes" id="UP000186323"/>
    </source>
</evidence>
<feature type="transmembrane region" description="Helical" evidence="6">
    <location>
        <begin position="114"/>
        <end position="134"/>
    </location>
</feature>
<evidence type="ECO:0000256" key="5">
    <source>
        <dbReference type="ARBA" id="ARBA00023136"/>
    </source>
</evidence>